<evidence type="ECO:0000256" key="5">
    <source>
        <dbReference type="ARBA" id="ARBA00016738"/>
    </source>
</evidence>
<keyword evidence="6" id="KW-0158">Chromosome</keyword>
<keyword evidence="12" id="KW-0539">Nucleus</keyword>
<organism evidence="15 16">
    <name type="scientific">Acropora cervicornis</name>
    <name type="common">Staghorn coral</name>
    <dbReference type="NCBI Taxonomy" id="6130"/>
    <lineage>
        <taxon>Eukaryota</taxon>
        <taxon>Metazoa</taxon>
        <taxon>Cnidaria</taxon>
        <taxon>Anthozoa</taxon>
        <taxon>Hexacorallia</taxon>
        <taxon>Scleractinia</taxon>
        <taxon>Astrocoeniina</taxon>
        <taxon>Acroporidae</taxon>
        <taxon>Acropora</taxon>
    </lineage>
</organism>
<evidence type="ECO:0000256" key="7">
    <source>
        <dbReference type="ARBA" id="ARBA00022517"/>
    </source>
</evidence>
<evidence type="ECO:0000256" key="3">
    <source>
        <dbReference type="ARBA" id="ARBA00004604"/>
    </source>
</evidence>
<evidence type="ECO:0000256" key="10">
    <source>
        <dbReference type="ARBA" id="ARBA00022934"/>
    </source>
</evidence>
<reference evidence="15" key="2">
    <citation type="journal article" date="2023" name="Science">
        <title>Genomic signatures of disease resistance in endangered staghorn corals.</title>
        <authorList>
            <person name="Vollmer S.V."/>
            <person name="Selwyn J.D."/>
            <person name="Despard B.A."/>
            <person name="Roesel C.L."/>
        </authorList>
    </citation>
    <scope>NUCLEOTIDE SEQUENCE</scope>
    <source>
        <strain evidence="15">K2</strain>
    </source>
</reference>
<name>A0AAD9R6X0_ACRCE</name>
<evidence type="ECO:0000313" key="15">
    <source>
        <dbReference type="EMBL" id="KAK2574134.1"/>
    </source>
</evidence>
<comment type="subcellular location">
    <subcellularLocation>
        <location evidence="2">Chromosome</location>
    </subcellularLocation>
    <subcellularLocation>
        <location evidence="3">Nucleus</location>
        <location evidence="3">Nucleolus</location>
    </subcellularLocation>
</comment>
<gene>
    <name evidence="15" type="ORF">P5673_000264</name>
</gene>
<dbReference type="AlphaFoldDB" id="A0AAD9R6X0"/>
<dbReference type="InterPro" id="IPR026570">
    <property type="entry name" value="CCDC86"/>
</dbReference>
<comment type="function">
    <text evidence="1">Involved in nucleolar integrity and required for processing of the pre-rRNA for the 60S ribosome subunit.</text>
</comment>
<dbReference type="InterPro" id="IPR005579">
    <property type="entry name" value="Cgr1-like"/>
</dbReference>
<comment type="function">
    <text evidence="13">Required for proper chromosome segregation during mitosis and error-free mitotic progression.</text>
</comment>
<evidence type="ECO:0000256" key="1">
    <source>
        <dbReference type="ARBA" id="ARBA00004090"/>
    </source>
</evidence>
<evidence type="ECO:0000256" key="9">
    <source>
        <dbReference type="ARBA" id="ARBA00022553"/>
    </source>
</evidence>
<dbReference type="Proteomes" id="UP001249851">
    <property type="component" value="Unassembled WGS sequence"/>
</dbReference>
<evidence type="ECO:0000256" key="2">
    <source>
        <dbReference type="ARBA" id="ARBA00004286"/>
    </source>
</evidence>
<accession>A0AAD9R6X0</accession>
<evidence type="ECO:0000256" key="14">
    <source>
        <dbReference type="SAM" id="Coils"/>
    </source>
</evidence>
<reference evidence="15" key="1">
    <citation type="journal article" date="2023" name="G3 (Bethesda)">
        <title>Whole genome assembly and annotation of the endangered Caribbean coral Acropora cervicornis.</title>
        <authorList>
            <person name="Selwyn J.D."/>
            <person name="Vollmer S.V."/>
        </authorList>
    </citation>
    <scope>NUCLEOTIDE SEQUENCE</scope>
    <source>
        <strain evidence="15">K2</strain>
    </source>
</reference>
<keyword evidence="8" id="KW-0698">rRNA processing</keyword>
<comment type="similarity">
    <text evidence="4">Belongs to the CGR1 family.</text>
</comment>
<evidence type="ECO:0000313" key="16">
    <source>
        <dbReference type="Proteomes" id="UP001249851"/>
    </source>
</evidence>
<evidence type="ECO:0000256" key="4">
    <source>
        <dbReference type="ARBA" id="ARBA00007869"/>
    </source>
</evidence>
<keyword evidence="7" id="KW-0690">Ribosome biogenesis</keyword>
<dbReference type="GO" id="GO:0005730">
    <property type="term" value="C:nucleolus"/>
    <property type="evidence" value="ECO:0007669"/>
    <property type="project" value="UniProtKB-SubCell"/>
</dbReference>
<dbReference type="PANTHER" id="PTHR13557:SF1">
    <property type="entry name" value="COILED-COIL DOMAIN-CONTAINING PROTEIN 86"/>
    <property type="match status" value="1"/>
</dbReference>
<evidence type="ECO:0000256" key="6">
    <source>
        <dbReference type="ARBA" id="ARBA00022454"/>
    </source>
</evidence>
<sequence>MIHHITLHLTRAHEEQTNMAATAFENNACKETKKIPRGRPKSGRIWKSEKQRKSALIAVRQLHTPWEKRQQIRMERKLMKVYEKELKDETKKQKEVEIHINKSSNIHVI</sequence>
<dbReference type="EMBL" id="JARQWQ010000001">
    <property type="protein sequence ID" value="KAK2574134.1"/>
    <property type="molecule type" value="Genomic_DNA"/>
</dbReference>
<evidence type="ECO:0000256" key="13">
    <source>
        <dbReference type="ARBA" id="ARBA00093307"/>
    </source>
</evidence>
<keyword evidence="11 14" id="KW-0175">Coiled coil</keyword>
<keyword evidence="9" id="KW-0597">Phosphoprotein</keyword>
<evidence type="ECO:0000256" key="12">
    <source>
        <dbReference type="ARBA" id="ARBA00023242"/>
    </source>
</evidence>
<comment type="caution">
    <text evidence="15">The sequence shown here is derived from an EMBL/GenBank/DDBJ whole genome shotgun (WGS) entry which is preliminary data.</text>
</comment>
<feature type="coiled-coil region" evidence="14">
    <location>
        <begin position="72"/>
        <end position="99"/>
    </location>
</feature>
<proteinExistence type="inferred from homology"/>
<evidence type="ECO:0000256" key="11">
    <source>
        <dbReference type="ARBA" id="ARBA00023054"/>
    </source>
</evidence>
<dbReference type="GO" id="GO:0006364">
    <property type="term" value="P:rRNA processing"/>
    <property type="evidence" value="ECO:0007669"/>
    <property type="project" value="UniProtKB-KW"/>
</dbReference>
<dbReference type="PANTHER" id="PTHR13557">
    <property type="entry name" value="COILED-COIL DOMAIN-CONTAINING PROTEIN 86"/>
    <property type="match status" value="1"/>
</dbReference>
<evidence type="ECO:0000256" key="8">
    <source>
        <dbReference type="ARBA" id="ARBA00022552"/>
    </source>
</evidence>
<protein>
    <recommendedName>
        <fullName evidence="5">Coiled-coil domain-containing protein 86</fullName>
    </recommendedName>
</protein>
<dbReference type="GO" id="GO:0005694">
    <property type="term" value="C:chromosome"/>
    <property type="evidence" value="ECO:0007669"/>
    <property type="project" value="UniProtKB-SubCell"/>
</dbReference>
<keyword evidence="10" id="KW-0164">Citrullination</keyword>
<dbReference type="Pfam" id="PF03879">
    <property type="entry name" value="Cgr1"/>
    <property type="match status" value="1"/>
</dbReference>
<keyword evidence="16" id="KW-1185">Reference proteome</keyword>